<keyword evidence="1" id="KW-0479">Metal-binding</keyword>
<evidence type="ECO:0000256" key="4">
    <source>
        <dbReference type="PROSITE-ProRule" id="PRU00134"/>
    </source>
</evidence>
<dbReference type="AlphaFoldDB" id="A0A8H6HTH4"/>
<dbReference type="GO" id="GO:0000981">
    <property type="term" value="F:DNA-binding transcription factor activity, RNA polymerase II-specific"/>
    <property type="evidence" value="ECO:0007669"/>
    <property type="project" value="TreeGrafter"/>
</dbReference>
<dbReference type="PANTHER" id="PTHR10237">
    <property type="entry name" value="DEFORMED EPIDERMAL AUTOREGULATORY FACTOR 1 HOMOLOG SUPPRESSIN"/>
    <property type="match status" value="1"/>
</dbReference>
<dbReference type="GO" id="GO:0008270">
    <property type="term" value="F:zinc ion binding"/>
    <property type="evidence" value="ECO:0007669"/>
    <property type="project" value="UniProtKB-KW"/>
</dbReference>
<dbReference type="Pfam" id="PF01753">
    <property type="entry name" value="zf-MYND"/>
    <property type="match status" value="1"/>
</dbReference>
<dbReference type="EMBL" id="JACGCI010000042">
    <property type="protein sequence ID" value="KAF6752923.1"/>
    <property type="molecule type" value="Genomic_DNA"/>
</dbReference>
<dbReference type="SUPFAM" id="SSF144232">
    <property type="entry name" value="HIT/MYND zinc finger-like"/>
    <property type="match status" value="1"/>
</dbReference>
<evidence type="ECO:0000259" key="5">
    <source>
        <dbReference type="PROSITE" id="PS50865"/>
    </source>
</evidence>
<evidence type="ECO:0000313" key="6">
    <source>
        <dbReference type="EMBL" id="KAF6752923.1"/>
    </source>
</evidence>
<dbReference type="Proteomes" id="UP000521943">
    <property type="component" value="Unassembled WGS sequence"/>
</dbReference>
<proteinExistence type="predicted"/>
<evidence type="ECO:0000313" key="7">
    <source>
        <dbReference type="Proteomes" id="UP000521943"/>
    </source>
</evidence>
<dbReference type="Pfam" id="PF14737">
    <property type="entry name" value="DUF4470"/>
    <property type="match status" value="1"/>
</dbReference>
<protein>
    <recommendedName>
        <fullName evidence="5">MYND-type domain-containing protein</fullName>
    </recommendedName>
</protein>
<reference evidence="6 7" key="1">
    <citation type="submission" date="2020-07" db="EMBL/GenBank/DDBJ databases">
        <title>Comparative genomics of pyrophilous fungi reveals a link between fire events and developmental genes.</title>
        <authorList>
            <consortium name="DOE Joint Genome Institute"/>
            <person name="Steindorff A.S."/>
            <person name="Carver A."/>
            <person name="Calhoun S."/>
            <person name="Stillman K."/>
            <person name="Liu H."/>
            <person name="Lipzen A."/>
            <person name="Pangilinan J."/>
            <person name="Labutti K."/>
            <person name="Bruns T.D."/>
            <person name="Grigoriev I.V."/>
        </authorList>
    </citation>
    <scope>NUCLEOTIDE SEQUENCE [LARGE SCALE GENOMIC DNA]</scope>
    <source>
        <strain evidence="6 7">CBS 144469</strain>
    </source>
</reference>
<dbReference type="Gene3D" id="6.10.140.2220">
    <property type="match status" value="1"/>
</dbReference>
<keyword evidence="3" id="KW-0862">Zinc</keyword>
<accession>A0A8H6HTH4</accession>
<name>A0A8H6HTH4_9AGAR</name>
<evidence type="ECO:0000256" key="2">
    <source>
        <dbReference type="ARBA" id="ARBA00022771"/>
    </source>
</evidence>
<feature type="domain" description="MYND-type" evidence="5">
    <location>
        <begin position="1146"/>
        <end position="1184"/>
    </location>
</feature>
<evidence type="ECO:0000256" key="1">
    <source>
        <dbReference type="ARBA" id="ARBA00022723"/>
    </source>
</evidence>
<dbReference type="PROSITE" id="PS01360">
    <property type="entry name" value="ZF_MYND_1"/>
    <property type="match status" value="1"/>
</dbReference>
<dbReference type="InterPro" id="IPR024119">
    <property type="entry name" value="TF_DEAF-1"/>
</dbReference>
<dbReference type="PANTHER" id="PTHR10237:SF15">
    <property type="entry name" value="LD37257P"/>
    <property type="match status" value="1"/>
</dbReference>
<dbReference type="PROSITE" id="PS50865">
    <property type="entry name" value="ZF_MYND_2"/>
    <property type="match status" value="1"/>
</dbReference>
<dbReference type="GO" id="GO:0005634">
    <property type="term" value="C:nucleus"/>
    <property type="evidence" value="ECO:0007669"/>
    <property type="project" value="TreeGrafter"/>
</dbReference>
<organism evidence="6 7">
    <name type="scientific">Ephemerocybe angulata</name>
    <dbReference type="NCBI Taxonomy" id="980116"/>
    <lineage>
        <taxon>Eukaryota</taxon>
        <taxon>Fungi</taxon>
        <taxon>Dikarya</taxon>
        <taxon>Basidiomycota</taxon>
        <taxon>Agaricomycotina</taxon>
        <taxon>Agaricomycetes</taxon>
        <taxon>Agaricomycetidae</taxon>
        <taxon>Agaricales</taxon>
        <taxon>Agaricineae</taxon>
        <taxon>Psathyrellaceae</taxon>
        <taxon>Ephemerocybe</taxon>
    </lineage>
</organism>
<dbReference type="InterPro" id="IPR002893">
    <property type="entry name" value="Znf_MYND"/>
</dbReference>
<keyword evidence="7" id="KW-1185">Reference proteome</keyword>
<evidence type="ECO:0000256" key="3">
    <source>
        <dbReference type="ARBA" id="ARBA00022833"/>
    </source>
</evidence>
<comment type="caution">
    <text evidence="6">The sequence shown here is derived from an EMBL/GenBank/DDBJ whole genome shotgun (WGS) entry which is preliminary data.</text>
</comment>
<dbReference type="OrthoDB" id="432970at2759"/>
<gene>
    <name evidence="6" type="ORF">DFP72DRAFT_444016</name>
</gene>
<sequence>MSHPLIWPSKSFFYAIGNTSAVSVTMDLSPDEPARILLLGCGDPRNVLYTIYTDGTGATRPLDFTCCDIEPAVLARNVLLFTLIADGRHSEDSIWNIFFHFRLDAKAHTLLIEQCKKLIDLSENPKTWRESAYGSSLKMATDYTLSEVRRHWELYIGMQDLPAARRKALDAMFTAQGKENAQQGRCSTVTRSLGPLIGHPSTSAIYDSLKTYWKTGTTFIDEKSISQASILNPTFVYSIAGEGCSVHYGTDPLIPFHLAPVFANSKPPSFSDIVKAVKAQFSDWCSAYRTALSSPTPPIVRSFLGEATATCHALGTFASSGVLSAGIPVAQWKTQLIQLNRWEYVDGPQPAPCSFNAIHTSNLEDHIGLLNVLIPAIPLLSPGPSSVLYTESLLSLGTDPTKEFVEHLKADITIIGLLFGISPVDYLCGFTTRSNMHELMHLGTESKNKTKSKAEQIGNIGQYQQLVTWKSPVSGDPVAALLQVPPPLYDAYQMATFFYDLYQSLFAKESAMNFWQQHSNPKDYLKAVGASNITAHYTREAFVLFVKLIKDRLQPSDIEWSSTIQRFDGRLLDTWSGQNMETMHYQDLCGQLHRYSLYKAQPFTSSARKIGPFAVWPTVPDLIRIVLVVPRSALHVLESSNPEEVGTPPLHCDIHGQNCSNLFTSVHAAFGRAIPMGTKQNPQVKFEEDVKGWKGKSSLVLTFTAPSYLITELEHPASLEVAFGVKNTPAACATLIQKLGIRLHIYSAKLMDSSQVYILPEPPLPARRLRTGRASTSPTAALSTALAQIGEAERSVLEFDDDCEGALSLAIRVNVTDEASLKLFSSDGSKVVPEIEQMSACVVRIKLGERAQDIAFPFPVIGSQNRLRLARKSRYIEVIVPTSRSFVADGMKYNSYPVMKKDNTLVAWSLHHVNLSRMPVVNLNAKGLARWLDSHLGSMMSARERKLRRKHKHDALMFIKDSIHSIMVKASGVQPVSGATGRSALFSLVDEKTNNSDTIIFISDLRFDLASHTVVCDAFVLPLTKAFLRAVEKPFANLVHQGGLCSVPVFEGEMQGWKQLLPAFVERCRSSWTHGPNCEYTAHGKIPLTEDMEANPLCSCGQGKDVDGMLKMPLWKPFAPYATRIAMSPLFAVSYLERVQPKLKKCSMCRKKGEGYKSCSGCKKVRYCSSGCQKKDWKSHKPKCKA</sequence>
<keyword evidence="2 4" id="KW-0863">Zinc-finger</keyword>
<dbReference type="InterPro" id="IPR027974">
    <property type="entry name" value="DUF4470"/>
</dbReference>